<organism evidence="1 2">
    <name type="scientific">Stieleria neptunia</name>
    <dbReference type="NCBI Taxonomy" id="2527979"/>
    <lineage>
        <taxon>Bacteria</taxon>
        <taxon>Pseudomonadati</taxon>
        <taxon>Planctomycetota</taxon>
        <taxon>Planctomycetia</taxon>
        <taxon>Pirellulales</taxon>
        <taxon>Pirellulaceae</taxon>
        <taxon>Stieleria</taxon>
    </lineage>
</organism>
<evidence type="ECO:0000313" key="2">
    <source>
        <dbReference type="Proteomes" id="UP000319004"/>
    </source>
</evidence>
<dbReference type="Proteomes" id="UP000319004">
    <property type="component" value="Chromosome"/>
</dbReference>
<dbReference type="RefSeq" id="WP_145387087.1">
    <property type="nucleotide sequence ID" value="NZ_CP037423.1"/>
</dbReference>
<dbReference type="EMBL" id="CP037423">
    <property type="protein sequence ID" value="QDV43181.1"/>
    <property type="molecule type" value="Genomic_DNA"/>
</dbReference>
<dbReference type="OrthoDB" id="257913at2"/>
<dbReference type="AlphaFoldDB" id="A0A518HQW1"/>
<gene>
    <name evidence="1" type="ORF">Enr13x_30360</name>
</gene>
<protein>
    <submittedName>
        <fullName evidence="1">Uncharacterized protein</fullName>
    </submittedName>
</protein>
<sequence>MVDVAKKWRRRFWLILIAWAVVTFASSFASVRGVLIQPLYVHDGDARGEIAYVMADGPAYWERLFAASDLYHWHRVEQIYVLEELRSSSYNFVRRQNDTRLQRAIDYLAMRGVPADVIHSVPVQPNVWLGSRSEAAGVANLPRQFTRIVVVTSPPHTRRSKLCFQREFGADAEISVYSATSPGQSVETHFPIWLEYVKLVVYWVWA</sequence>
<evidence type="ECO:0000313" key="1">
    <source>
        <dbReference type="EMBL" id="QDV43181.1"/>
    </source>
</evidence>
<accession>A0A518HQW1</accession>
<name>A0A518HQW1_9BACT</name>
<reference evidence="1 2" key="1">
    <citation type="submission" date="2019-03" db="EMBL/GenBank/DDBJ databases">
        <title>Deep-cultivation of Planctomycetes and their phenomic and genomic characterization uncovers novel biology.</title>
        <authorList>
            <person name="Wiegand S."/>
            <person name="Jogler M."/>
            <person name="Boedeker C."/>
            <person name="Pinto D."/>
            <person name="Vollmers J."/>
            <person name="Rivas-Marin E."/>
            <person name="Kohn T."/>
            <person name="Peeters S.H."/>
            <person name="Heuer A."/>
            <person name="Rast P."/>
            <person name="Oberbeckmann S."/>
            <person name="Bunk B."/>
            <person name="Jeske O."/>
            <person name="Meyerdierks A."/>
            <person name="Storesund J.E."/>
            <person name="Kallscheuer N."/>
            <person name="Luecker S."/>
            <person name="Lage O.M."/>
            <person name="Pohl T."/>
            <person name="Merkel B.J."/>
            <person name="Hornburger P."/>
            <person name="Mueller R.-W."/>
            <person name="Bruemmer F."/>
            <person name="Labrenz M."/>
            <person name="Spormann A.M."/>
            <person name="Op den Camp H."/>
            <person name="Overmann J."/>
            <person name="Amann R."/>
            <person name="Jetten M.S.M."/>
            <person name="Mascher T."/>
            <person name="Medema M.H."/>
            <person name="Devos D.P."/>
            <person name="Kaster A.-K."/>
            <person name="Ovreas L."/>
            <person name="Rohde M."/>
            <person name="Galperin M.Y."/>
            <person name="Jogler C."/>
        </authorList>
    </citation>
    <scope>NUCLEOTIDE SEQUENCE [LARGE SCALE GENOMIC DNA]</scope>
    <source>
        <strain evidence="1 2">Enr13</strain>
    </source>
</reference>
<dbReference type="KEGG" id="snep:Enr13x_30360"/>
<proteinExistence type="predicted"/>
<keyword evidence="2" id="KW-1185">Reference proteome</keyword>